<dbReference type="SMART" id="SM00331">
    <property type="entry name" value="PP2C_SIG"/>
    <property type="match status" value="1"/>
</dbReference>
<evidence type="ECO:0000259" key="3">
    <source>
        <dbReference type="PROSITE" id="PS50110"/>
    </source>
</evidence>
<organism evidence="4">
    <name type="scientific">hydrothermal vent metagenome</name>
    <dbReference type="NCBI Taxonomy" id="652676"/>
    <lineage>
        <taxon>unclassified sequences</taxon>
        <taxon>metagenomes</taxon>
        <taxon>ecological metagenomes</taxon>
    </lineage>
</organism>
<dbReference type="Pfam" id="PF00072">
    <property type="entry name" value="Response_reg"/>
    <property type="match status" value="1"/>
</dbReference>
<protein>
    <submittedName>
        <fullName evidence="4">Serine phosphatase RsbU, regulator of sigma subunit / Serine-protein kinase RsbW</fullName>
        <ecNumber evidence="4">2.7.11.1</ecNumber>
    </submittedName>
</protein>
<dbReference type="SUPFAM" id="SSF52172">
    <property type="entry name" value="CheY-like"/>
    <property type="match status" value="1"/>
</dbReference>
<accession>A0A3B1AWY8</accession>
<keyword evidence="4" id="KW-0418">Kinase</keyword>
<keyword evidence="2" id="KW-0175">Coiled coil</keyword>
<dbReference type="Pfam" id="PF13581">
    <property type="entry name" value="HATPase_c_2"/>
    <property type="match status" value="1"/>
</dbReference>
<dbReference type="InterPro" id="IPR001932">
    <property type="entry name" value="PPM-type_phosphatase-like_dom"/>
</dbReference>
<proteinExistence type="predicted"/>
<dbReference type="GO" id="GO:0004674">
    <property type="term" value="F:protein serine/threonine kinase activity"/>
    <property type="evidence" value="ECO:0007669"/>
    <property type="project" value="UniProtKB-EC"/>
</dbReference>
<dbReference type="InterPro" id="IPR001789">
    <property type="entry name" value="Sig_transdc_resp-reg_receiver"/>
</dbReference>
<dbReference type="SMART" id="SM00448">
    <property type="entry name" value="REC"/>
    <property type="match status" value="1"/>
</dbReference>
<dbReference type="AlphaFoldDB" id="A0A3B1AWY8"/>
<dbReference type="CDD" id="cd16936">
    <property type="entry name" value="HATPase_RsbW-like"/>
    <property type="match status" value="1"/>
</dbReference>
<dbReference type="EMBL" id="UOFU01000349">
    <property type="protein sequence ID" value="VAX03778.1"/>
    <property type="molecule type" value="Genomic_DNA"/>
</dbReference>
<dbReference type="InterPro" id="IPR011006">
    <property type="entry name" value="CheY-like_superfamily"/>
</dbReference>
<dbReference type="Pfam" id="PF07228">
    <property type="entry name" value="SpoIIE"/>
    <property type="match status" value="1"/>
</dbReference>
<name>A0A3B1AWY8_9ZZZZ</name>
<sequence length="571" mass="63428">MNENTLTVLVADDDVTNRLLLEAILRKEGYGVIHAENGREAVEVFERERPDLVLMDIRMPELDGYQATELIKAMSGDVFVPVIFLTANSDIDSMVKSVEAGGDDFLAKPYNRIQLQTRINALMRIRELYSTVRQQRNELIQHQKRLERERQMAKRLFANIIHTGSLDRPNIKYLLSPMSLFSGDILLAAPKPSGGLHVILGDFTGHGLAAATGALPVSSIFYGMTAKGYSITEIVTEVNTRLKTILPVDMFLAACLIDINTTTHTLTVWNGGLPPLVVYDSRQLAISRRIPSQHLPLGIIDGESFSRRVEVMGIHQGDRIYICSDGVLETQNQQGEMFGRDRFDALFAAKLAPHALFDTILGRLSDFQAGGLQQDDVTLLEICYDQSLLEQSADTIEEEERGRGRLSAAPSSWGLSLTLTTDLLKVLDPLPLLIQILMDLQGFRGQRQQLYTVFSELYSNALEHGLLRLDSSLKASASGFVEYYQAREQRLAVLSEGEICIDIRHQPDAGGGRLTITIEDTGDGFDVDSALLPLAENLGHAGRGIQLLRSICDEVTFQGSGNRVQVVYRWR</sequence>
<dbReference type="InterPro" id="IPR036890">
    <property type="entry name" value="HATPase_C_sf"/>
</dbReference>
<evidence type="ECO:0000313" key="4">
    <source>
        <dbReference type="EMBL" id="VAX03778.1"/>
    </source>
</evidence>
<dbReference type="Gene3D" id="3.60.40.10">
    <property type="entry name" value="PPM-type phosphatase domain"/>
    <property type="match status" value="1"/>
</dbReference>
<dbReference type="Gene3D" id="3.30.565.10">
    <property type="entry name" value="Histidine kinase-like ATPase, C-terminal domain"/>
    <property type="match status" value="1"/>
</dbReference>
<keyword evidence="4" id="KW-0808">Transferase</keyword>
<feature type="coiled-coil region" evidence="2">
    <location>
        <begin position="125"/>
        <end position="156"/>
    </location>
</feature>
<evidence type="ECO:0000256" key="1">
    <source>
        <dbReference type="ARBA" id="ARBA00022801"/>
    </source>
</evidence>
<dbReference type="PANTHER" id="PTHR43156">
    <property type="entry name" value="STAGE II SPORULATION PROTEIN E-RELATED"/>
    <property type="match status" value="1"/>
</dbReference>
<dbReference type="InterPro" id="IPR052016">
    <property type="entry name" value="Bact_Sigma-Reg"/>
</dbReference>
<evidence type="ECO:0000256" key="2">
    <source>
        <dbReference type="SAM" id="Coils"/>
    </source>
</evidence>
<dbReference type="InterPro" id="IPR036457">
    <property type="entry name" value="PPM-type-like_dom_sf"/>
</dbReference>
<reference evidence="4" key="1">
    <citation type="submission" date="2018-06" db="EMBL/GenBank/DDBJ databases">
        <authorList>
            <person name="Zhirakovskaya E."/>
        </authorList>
    </citation>
    <scope>NUCLEOTIDE SEQUENCE</scope>
</reference>
<dbReference type="InterPro" id="IPR003594">
    <property type="entry name" value="HATPase_dom"/>
</dbReference>
<dbReference type="GO" id="GO:0016791">
    <property type="term" value="F:phosphatase activity"/>
    <property type="evidence" value="ECO:0007669"/>
    <property type="project" value="TreeGrafter"/>
</dbReference>
<dbReference type="Gene3D" id="3.40.50.2300">
    <property type="match status" value="1"/>
</dbReference>
<dbReference type="PANTHER" id="PTHR43156:SF2">
    <property type="entry name" value="STAGE II SPORULATION PROTEIN E"/>
    <property type="match status" value="1"/>
</dbReference>
<dbReference type="EC" id="2.7.11.1" evidence="4"/>
<dbReference type="SUPFAM" id="SSF55874">
    <property type="entry name" value="ATPase domain of HSP90 chaperone/DNA topoisomerase II/histidine kinase"/>
    <property type="match status" value="1"/>
</dbReference>
<gene>
    <name evidence="4" type="ORF">MNBD_GAMMA20-508</name>
</gene>
<keyword evidence="1" id="KW-0378">Hydrolase</keyword>
<dbReference type="GO" id="GO:0000160">
    <property type="term" value="P:phosphorelay signal transduction system"/>
    <property type="evidence" value="ECO:0007669"/>
    <property type="project" value="InterPro"/>
</dbReference>
<feature type="domain" description="Response regulatory" evidence="3">
    <location>
        <begin position="7"/>
        <end position="123"/>
    </location>
</feature>
<dbReference type="PROSITE" id="PS50110">
    <property type="entry name" value="RESPONSE_REGULATORY"/>
    <property type="match status" value="1"/>
</dbReference>